<evidence type="ECO:0000259" key="7">
    <source>
        <dbReference type="PROSITE" id="PS51194"/>
    </source>
</evidence>
<dbReference type="Gene3D" id="1.20.120.1080">
    <property type="match status" value="1"/>
</dbReference>
<dbReference type="SUPFAM" id="SSF52540">
    <property type="entry name" value="P-loop containing nucleoside triphosphate hydrolases"/>
    <property type="match status" value="1"/>
</dbReference>
<evidence type="ECO:0000256" key="5">
    <source>
        <dbReference type="SAM" id="MobiDB-lite"/>
    </source>
</evidence>
<dbReference type="PROSITE" id="PS51192">
    <property type="entry name" value="HELICASE_ATP_BIND_1"/>
    <property type="match status" value="1"/>
</dbReference>
<keyword evidence="2 8" id="KW-0378">Hydrolase</keyword>
<dbReference type="SMART" id="SM00382">
    <property type="entry name" value="AAA"/>
    <property type="match status" value="1"/>
</dbReference>
<proteinExistence type="predicted"/>
<evidence type="ECO:0000256" key="4">
    <source>
        <dbReference type="ARBA" id="ARBA00022840"/>
    </source>
</evidence>
<evidence type="ECO:0000256" key="1">
    <source>
        <dbReference type="ARBA" id="ARBA00022741"/>
    </source>
</evidence>
<dbReference type="InterPro" id="IPR014001">
    <property type="entry name" value="Helicase_ATP-bd"/>
</dbReference>
<dbReference type="CDD" id="cd18791">
    <property type="entry name" value="SF2_C_RHA"/>
    <property type="match status" value="1"/>
</dbReference>
<dbReference type="Pfam" id="PF21010">
    <property type="entry name" value="HA2_C"/>
    <property type="match status" value="1"/>
</dbReference>
<dbReference type="Pfam" id="PF11898">
    <property type="entry name" value="DUF3418"/>
    <property type="match status" value="1"/>
</dbReference>
<feature type="region of interest" description="Disordered" evidence="5">
    <location>
        <begin position="292"/>
        <end position="317"/>
    </location>
</feature>
<dbReference type="FunFam" id="1.20.120.1080:FF:000005">
    <property type="entry name" value="ATP-dependent helicase HrpA"/>
    <property type="match status" value="1"/>
</dbReference>
<dbReference type="SMART" id="SM00847">
    <property type="entry name" value="HA2"/>
    <property type="match status" value="1"/>
</dbReference>
<dbReference type="Gene3D" id="3.40.50.300">
    <property type="entry name" value="P-loop containing nucleotide triphosphate hydrolases"/>
    <property type="match status" value="2"/>
</dbReference>
<dbReference type="RefSeq" id="WP_153115427.1">
    <property type="nucleotide sequence ID" value="NZ_JACIGE010000003.1"/>
</dbReference>
<feature type="domain" description="Helicase C-terminal" evidence="7">
    <location>
        <begin position="370"/>
        <end position="545"/>
    </location>
</feature>
<evidence type="ECO:0000259" key="6">
    <source>
        <dbReference type="PROSITE" id="PS51192"/>
    </source>
</evidence>
<dbReference type="GO" id="GO:0003723">
    <property type="term" value="F:RNA binding"/>
    <property type="evidence" value="ECO:0007669"/>
    <property type="project" value="TreeGrafter"/>
</dbReference>
<dbReference type="SMART" id="SM00490">
    <property type="entry name" value="HELICc"/>
    <property type="match status" value="1"/>
</dbReference>
<dbReference type="EC" id="3.6.4.13" evidence="8"/>
<reference evidence="8 9" key="1">
    <citation type="submission" date="2020-08" db="EMBL/GenBank/DDBJ databases">
        <title>Genome sequencing of Purple Non-Sulfur Bacteria from various extreme environments.</title>
        <authorList>
            <person name="Mayer M."/>
        </authorList>
    </citation>
    <scope>NUCLEOTIDE SEQUENCE [LARGE SCALE GENOMIC DNA]</scope>
    <source>
        <strain evidence="8 9">2761</strain>
    </source>
</reference>
<dbReference type="InterPro" id="IPR024590">
    <property type="entry name" value="HrpA_C"/>
</dbReference>
<feature type="region of interest" description="Disordered" evidence="5">
    <location>
        <begin position="718"/>
        <end position="751"/>
    </location>
</feature>
<dbReference type="OrthoDB" id="9805617at2"/>
<dbReference type="GO" id="GO:0005524">
    <property type="term" value="F:ATP binding"/>
    <property type="evidence" value="ECO:0007669"/>
    <property type="project" value="UniProtKB-KW"/>
</dbReference>
<sequence>MSSRQPGPGASAGFADDCLAADQQRLRQLARDLRHAFGDKRAALAAERESLLAASRAAVAARRARLPQPQFADDLPVNGRRDEIAALIAANQVLIVCGETGSGKTTQLPKICLALGRGTRGLIGHTQPRRIAARATAARIAQELASEPGALVGYKIRFTDRTSPGAFIKLMTDGILLAETQGDPLLAKYDTLIIDEAHERSLNIDFLLGYLRQILPKRPDLKVIITSATIDAERFARHFAIGGKPAPVIEVSGRLFPVDVRYRPLDGAPGSAVARTVAALAAERQAALADEREAGLAGERRTGLAGERRTGLAGERRTGLAGEAGVRTVAGDGAPALAPATAAVSPRPFAREAGERAERARASGAPPERDLYDAIVDACDELLRCGPGDVLVFLPGEREIRDAAEALRKHAFTGAAAHAEILPLFARLSAEEQSRIFRPHGGLRIVLATNVAETSLTVPGIRYVVDTGLARVKRYSYRNKVEQLRVEKIAQAAANQRAGRCGRVAAGVCIRLYAEADFAARPAFGDPEILRSSLAGVILRMKALRLGDIEDFPFIDAPPTKAVSDGYQLLVELAAVTEERALTDIGRTLAALPLDPCIARMIVAARDEGCLDEMLVIAAALSVQDPRDRPQERAGAADAAHRRFADEKSEFLSWLKLWQWYAGEIAHKKSQRKLAQVCQENFLSPQRMREWHDVHAQLHAVAAEHGWLHGDANASAAAKTAEAKTAEAKAASDKRAGTPAARAETQKNAAAASKVEPVAGVPLVPGAEAARYAAIHRALLAGLLGNIGFRSDEAAHYLGARGIRFFVHPSSPLQKKAGKWIAAAEIAETSRLYARCVARIDPDWLEQVGAHLIRRSHADPHWEKKAMQAVAFERTTLYGLVVTPRRRVALAPLDAAGARELFIRQGLVGGEVSEDYARRWAFFRHNQALIEEIEALEHKSRRPDVLVDEELIFAFYDRVVPAEVCDGAGFERWRRDAERATPRLLFLERDDLMRHEAAGVTSDAFPPRFAFGSGAGAWSLPLTYHFEPGSARDGVTLSLPLAQLNRIPAARCEWLVPGLLKEKVLQLVKTLPQRIRAKLMPLAEFAESFADEVAPTDEPLVGALIAYIRDTRGIHARGWALTPDAFRPDALPAHLFMNFRLLESLDESEAAFKSNGGPREGRLLATSRHLAELRADWGREARAEFAAAAAASVAAGFSSERATGTGAAAAFAGASSAAFASADANSAPAAEGGDARELSGATPASFTGITSWTFGELPELMEVSTGGQTAIGYPALADEGDSVALRVFDSPDEARRVHRQGLLRLFMLQFREQVKYLEKNLPNLTQMGMLYLSLGSLDELRRQLIETAFARACLAEPWPVDAESFTTRCAEAKQRLGLLAQEISRLAERILGDWQSLQKKLPGFRAHAEAVADIERQVGRLVGKRFVVDTPFERLQHFPRYLQAAALRLDKLRKNGDDGAARDARAQADVAALWLQYERRAQTLARQGVADPQMEQFRWLLEELRVQLFAQELRTPAPVSVKRLQKMWEGI</sequence>
<organism evidence="8 9">
    <name type="scientific">Rhodocyclus tenuis</name>
    <name type="common">Rhodospirillum tenue</name>
    <dbReference type="NCBI Taxonomy" id="1066"/>
    <lineage>
        <taxon>Bacteria</taxon>
        <taxon>Pseudomonadati</taxon>
        <taxon>Pseudomonadota</taxon>
        <taxon>Betaproteobacteria</taxon>
        <taxon>Rhodocyclales</taxon>
        <taxon>Rhodocyclaceae</taxon>
        <taxon>Rhodocyclus</taxon>
    </lineage>
</organism>
<keyword evidence="9" id="KW-1185">Reference proteome</keyword>
<feature type="domain" description="Helicase ATP-binding" evidence="6">
    <location>
        <begin position="85"/>
        <end position="248"/>
    </location>
</feature>
<dbReference type="SMART" id="SM00487">
    <property type="entry name" value="DEXDc"/>
    <property type="match status" value="1"/>
</dbReference>
<dbReference type="InterPro" id="IPR007502">
    <property type="entry name" value="Helicase-assoc_dom"/>
</dbReference>
<dbReference type="Proteomes" id="UP000587070">
    <property type="component" value="Unassembled WGS sequence"/>
</dbReference>
<dbReference type="InterPro" id="IPR027417">
    <property type="entry name" value="P-loop_NTPase"/>
</dbReference>
<dbReference type="GO" id="GO:0016787">
    <property type="term" value="F:hydrolase activity"/>
    <property type="evidence" value="ECO:0007669"/>
    <property type="project" value="UniProtKB-KW"/>
</dbReference>
<dbReference type="Pfam" id="PF00271">
    <property type="entry name" value="Helicase_C"/>
    <property type="match status" value="1"/>
</dbReference>
<keyword evidence="3 8" id="KW-0347">Helicase</keyword>
<evidence type="ECO:0000313" key="8">
    <source>
        <dbReference type="EMBL" id="MBB4246934.1"/>
    </source>
</evidence>
<accession>A0A840FYK2</accession>
<keyword evidence="1" id="KW-0547">Nucleotide-binding</keyword>
<dbReference type="GO" id="GO:0003724">
    <property type="term" value="F:RNA helicase activity"/>
    <property type="evidence" value="ECO:0007669"/>
    <property type="project" value="UniProtKB-EC"/>
</dbReference>
<dbReference type="InterPro" id="IPR011709">
    <property type="entry name" value="DEAD-box_helicase_OB_fold"/>
</dbReference>
<dbReference type="InterPro" id="IPR001650">
    <property type="entry name" value="Helicase_C-like"/>
</dbReference>
<dbReference type="EMBL" id="JACIGE010000003">
    <property type="protein sequence ID" value="MBB4246934.1"/>
    <property type="molecule type" value="Genomic_DNA"/>
</dbReference>
<gene>
    <name evidence="8" type="ORF">GGD90_001297</name>
</gene>
<protein>
    <submittedName>
        <fullName evidence="8">ATP-dependent helicase HrpA</fullName>
        <ecNumber evidence="8">3.6.4.13</ecNumber>
    </submittedName>
</protein>
<dbReference type="Pfam" id="PF07717">
    <property type="entry name" value="OB_NTP_bind"/>
    <property type="match status" value="1"/>
</dbReference>
<keyword evidence="4" id="KW-0067">ATP-binding</keyword>
<feature type="compositionally biased region" description="Basic and acidic residues" evidence="5">
    <location>
        <begin position="721"/>
        <end position="736"/>
    </location>
</feature>
<evidence type="ECO:0000256" key="2">
    <source>
        <dbReference type="ARBA" id="ARBA00022801"/>
    </source>
</evidence>
<evidence type="ECO:0000256" key="3">
    <source>
        <dbReference type="ARBA" id="ARBA00022806"/>
    </source>
</evidence>
<dbReference type="PANTHER" id="PTHR18934:SF99">
    <property type="entry name" value="ATP-DEPENDENT RNA HELICASE DHX37-RELATED"/>
    <property type="match status" value="1"/>
</dbReference>
<dbReference type="PANTHER" id="PTHR18934">
    <property type="entry name" value="ATP-DEPENDENT RNA HELICASE"/>
    <property type="match status" value="1"/>
</dbReference>
<comment type="caution">
    <text evidence="8">The sequence shown here is derived from an EMBL/GenBank/DDBJ whole genome shotgun (WGS) entry which is preliminary data.</text>
</comment>
<name>A0A840FYK2_RHOTE</name>
<dbReference type="PROSITE" id="PS51194">
    <property type="entry name" value="HELICASE_CTER"/>
    <property type="match status" value="1"/>
</dbReference>
<dbReference type="InterPro" id="IPR003593">
    <property type="entry name" value="AAA+_ATPase"/>
</dbReference>
<evidence type="ECO:0000313" key="9">
    <source>
        <dbReference type="Proteomes" id="UP000587070"/>
    </source>
</evidence>